<proteinExistence type="predicted"/>
<accession>A0A6I2KXV8</accession>
<gene>
    <name evidence="1" type="ORF">GJ699_02500</name>
</gene>
<sequence length="76" mass="8067">MTTITDIRNDLIKVFNGLKDGTMEAKEAVEINNTAGKIISSAKVQLAYAALRGERPEIDFLKSSTTPALPGAGTSD</sequence>
<organism evidence="1 2">
    <name type="scientific">Duganella guangzhouensis</name>
    <dbReference type="NCBI Taxonomy" id="2666084"/>
    <lineage>
        <taxon>Bacteria</taxon>
        <taxon>Pseudomonadati</taxon>
        <taxon>Pseudomonadota</taxon>
        <taxon>Betaproteobacteria</taxon>
        <taxon>Burkholderiales</taxon>
        <taxon>Oxalobacteraceae</taxon>
        <taxon>Telluria group</taxon>
        <taxon>Duganella</taxon>
    </lineage>
</organism>
<dbReference type="EMBL" id="WKJK01000001">
    <property type="protein sequence ID" value="MRW88849.1"/>
    <property type="molecule type" value="Genomic_DNA"/>
</dbReference>
<name>A0A6I2KXV8_9BURK</name>
<dbReference type="Proteomes" id="UP000433309">
    <property type="component" value="Unassembled WGS sequence"/>
</dbReference>
<dbReference type="AlphaFoldDB" id="A0A6I2KXV8"/>
<evidence type="ECO:0000313" key="1">
    <source>
        <dbReference type="EMBL" id="MRW88849.1"/>
    </source>
</evidence>
<protein>
    <submittedName>
        <fullName evidence="1">Uncharacterized protein</fullName>
    </submittedName>
</protein>
<dbReference type="RefSeq" id="WP_154372750.1">
    <property type="nucleotide sequence ID" value="NZ_WKJK01000001.1"/>
</dbReference>
<keyword evidence="2" id="KW-1185">Reference proteome</keyword>
<comment type="caution">
    <text evidence="1">The sequence shown here is derived from an EMBL/GenBank/DDBJ whole genome shotgun (WGS) entry which is preliminary data.</text>
</comment>
<evidence type="ECO:0000313" key="2">
    <source>
        <dbReference type="Proteomes" id="UP000433309"/>
    </source>
</evidence>
<reference evidence="1 2" key="1">
    <citation type="submission" date="2019-11" db="EMBL/GenBank/DDBJ databases">
        <title>Novel species isolated from a subtropical stream in China.</title>
        <authorList>
            <person name="Lu H."/>
        </authorList>
    </citation>
    <scope>NUCLEOTIDE SEQUENCE [LARGE SCALE GENOMIC DNA]</scope>
    <source>
        <strain evidence="1 2">FT80W</strain>
    </source>
</reference>